<dbReference type="InterPro" id="IPR036291">
    <property type="entry name" value="NAD(P)-bd_dom_sf"/>
</dbReference>
<proteinExistence type="inferred from homology"/>
<dbReference type="PRINTS" id="PR00080">
    <property type="entry name" value="SDRFAMILY"/>
</dbReference>
<evidence type="ECO:0000256" key="8">
    <source>
        <dbReference type="NCBIfam" id="TIGR04316"/>
    </source>
</evidence>
<dbReference type="SUPFAM" id="SSF51735">
    <property type="entry name" value="NAD(P)-binding Rossmann-fold domains"/>
    <property type="match status" value="1"/>
</dbReference>
<dbReference type="PRINTS" id="PR01397">
    <property type="entry name" value="DHBDHDRGNASE"/>
</dbReference>
<evidence type="ECO:0000256" key="7">
    <source>
        <dbReference type="ARBA" id="ARBA00067530"/>
    </source>
</evidence>
<dbReference type="PANTHER" id="PTHR42760">
    <property type="entry name" value="SHORT-CHAIN DEHYDROGENASES/REDUCTASES FAMILY MEMBER"/>
    <property type="match status" value="1"/>
</dbReference>
<evidence type="ECO:0000256" key="9">
    <source>
        <dbReference type="RuleBase" id="RU000363"/>
    </source>
</evidence>
<organism evidence="11 12">
    <name type="scientific">Paenibacillus sambharensis</name>
    <dbReference type="NCBI Taxonomy" id="1803190"/>
    <lineage>
        <taxon>Bacteria</taxon>
        <taxon>Bacillati</taxon>
        <taxon>Bacillota</taxon>
        <taxon>Bacilli</taxon>
        <taxon>Bacillales</taxon>
        <taxon>Paenibacillaceae</taxon>
        <taxon>Paenibacillus</taxon>
    </lineage>
</organism>
<dbReference type="EC" id="1.3.1.28" evidence="6 8"/>
<keyword evidence="3" id="KW-0560">Oxidoreductase</keyword>
<protein>
    <recommendedName>
        <fullName evidence="7 8">2,3-dihydro-2,3-dihydroxybenzoate dehydrogenase</fullName>
        <ecNumber evidence="6 8">1.3.1.28</ecNumber>
    </recommendedName>
</protein>
<evidence type="ECO:0000256" key="2">
    <source>
        <dbReference type="ARBA" id="ARBA00006484"/>
    </source>
</evidence>
<comment type="catalytic activity">
    <reaction evidence="5">
        <text>(2S,3S)-2,3-dihydroxy-2,3-dihydrobenzoate + NAD(+) = 2,3-dihydroxybenzoate + NADH + H(+)</text>
        <dbReference type="Rhea" id="RHEA:23824"/>
        <dbReference type="ChEBI" id="CHEBI:15378"/>
        <dbReference type="ChEBI" id="CHEBI:36654"/>
        <dbReference type="ChEBI" id="CHEBI:57540"/>
        <dbReference type="ChEBI" id="CHEBI:57945"/>
        <dbReference type="ChEBI" id="CHEBI:58764"/>
        <dbReference type="EC" id="1.3.1.28"/>
    </reaction>
</comment>
<keyword evidence="12" id="KW-1185">Reference proteome</keyword>
<dbReference type="Pfam" id="PF00106">
    <property type="entry name" value="adh_short"/>
    <property type="match status" value="1"/>
</dbReference>
<dbReference type="InterPro" id="IPR057326">
    <property type="entry name" value="KR_dom"/>
</dbReference>
<evidence type="ECO:0000256" key="6">
    <source>
        <dbReference type="ARBA" id="ARBA00066334"/>
    </source>
</evidence>
<dbReference type="GO" id="GO:0019290">
    <property type="term" value="P:siderophore biosynthetic process"/>
    <property type="evidence" value="ECO:0007669"/>
    <property type="project" value="InterPro"/>
</dbReference>
<dbReference type="PANTHER" id="PTHR42760:SF115">
    <property type="entry name" value="3-OXOACYL-[ACYL-CARRIER-PROTEIN] REDUCTASE FABG"/>
    <property type="match status" value="1"/>
</dbReference>
<dbReference type="Proteomes" id="UP000249522">
    <property type="component" value="Unassembled WGS sequence"/>
</dbReference>
<dbReference type="GO" id="GO:0016616">
    <property type="term" value="F:oxidoreductase activity, acting on the CH-OH group of donors, NAD or NADP as acceptor"/>
    <property type="evidence" value="ECO:0007669"/>
    <property type="project" value="TreeGrafter"/>
</dbReference>
<dbReference type="FunFam" id="3.40.50.720:FF:000160">
    <property type="entry name" value="2,3-dihydro-2,3-dihydroxybenzoate dehydrogenase"/>
    <property type="match status" value="1"/>
</dbReference>
<comment type="caution">
    <text evidence="11">The sequence shown here is derived from an EMBL/GenBank/DDBJ whole genome shotgun (WGS) entry which is preliminary data.</text>
</comment>
<feature type="domain" description="Ketoreductase" evidence="10">
    <location>
        <begin position="4"/>
        <end position="227"/>
    </location>
</feature>
<dbReference type="Gene3D" id="3.40.50.720">
    <property type="entry name" value="NAD(P)-binding Rossmann-like Domain"/>
    <property type="match status" value="1"/>
</dbReference>
<dbReference type="InterPro" id="IPR020904">
    <property type="entry name" value="Sc_DH/Rdtase_CS"/>
</dbReference>
<dbReference type="InterPro" id="IPR003560">
    <property type="entry name" value="DHB_DH"/>
</dbReference>
<dbReference type="NCBIfam" id="TIGR04316">
    <property type="entry name" value="dhbA_paeA"/>
    <property type="match status" value="1"/>
</dbReference>
<comment type="pathway">
    <text evidence="1">Siderophore biosynthesis.</text>
</comment>
<dbReference type="RefSeq" id="WP_111146963.1">
    <property type="nucleotide sequence ID" value="NZ_QKRB01000044.1"/>
</dbReference>
<evidence type="ECO:0000313" key="11">
    <source>
        <dbReference type="EMBL" id="PZD95334.1"/>
    </source>
</evidence>
<dbReference type="SMART" id="SM00822">
    <property type="entry name" value="PKS_KR"/>
    <property type="match status" value="1"/>
</dbReference>
<dbReference type="OrthoDB" id="9803333at2"/>
<keyword evidence="4" id="KW-0520">NAD</keyword>
<evidence type="ECO:0000259" key="10">
    <source>
        <dbReference type="SMART" id="SM00822"/>
    </source>
</evidence>
<name>A0A2W1LLF4_9BACL</name>
<dbReference type="GO" id="GO:0008667">
    <property type="term" value="F:2,3-dihydro-2,3-dihydroxybenzoate dehydrogenase activity"/>
    <property type="evidence" value="ECO:0007669"/>
    <property type="project" value="UniProtKB-UniRule"/>
</dbReference>
<dbReference type="EMBL" id="QKRB01000044">
    <property type="protein sequence ID" value="PZD95334.1"/>
    <property type="molecule type" value="Genomic_DNA"/>
</dbReference>
<sequence length="257" mass="26535">MKDKVVLVTGAAQGIGCAVSRALAEQGAVVVLADHNEAVLHELEDGLAADGLSGVPLVMNVSDSRAVNDTVERVERETGPIHSLVNVAGVLRTGLIASYSDEDWAATFAVNTTGVFNVSRAVLRHMIPRRSGSIVTVSSNAAGVPRMQMAAYAASKAAATHFTKCLGLEAAGYGIRCNVVSPGSTDTPMLKGLWADTAGDAKQAIAGSLESYRTGIPLQRIGAPADIAGAVLFLLSDSARHITMEDLRVDGGATLGI</sequence>
<reference evidence="11 12" key="1">
    <citation type="submission" date="2018-06" db="EMBL/GenBank/DDBJ databases">
        <title>Paenibacillus imtechensis sp. nov.</title>
        <authorList>
            <person name="Pinnaka A.K."/>
            <person name="Singh H."/>
            <person name="Kaur M."/>
        </authorList>
    </citation>
    <scope>NUCLEOTIDE SEQUENCE [LARGE SCALE GENOMIC DNA]</scope>
    <source>
        <strain evidence="11 12">SMB1</strain>
    </source>
</reference>
<dbReference type="AlphaFoldDB" id="A0A2W1LLF4"/>
<dbReference type="NCBIfam" id="NF006074">
    <property type="entry name" value="PRK08220.1"/>
    <property type="match status" value="1"/>
</dbReference>
<accession>A0A2W1LLF4</accession>
<comment type="similarity">
    <text evidence="2 9">Belongs to the short-chain dehydrogenases/reductases (SDR) family.</text>
</comment>
<evidence type="ECO:0000256" key="1">
    <source>
        <dbReference type="ARBA" id="ARBA00004924"/>
    </source>
</evidence>
<evidence type="ECO:0000256" key="5">
    <source>
        <dbReference type="ARBA" id="ARBA00052874"/>
    </source>
</evidence>
<gene>
    <name evidence="11" type="ORF">DNH61_12365</name>
</gene>
<dbReference type="InterPro" id="IPR002347">
    <property type="entry name" value="SDR_fam"/>
</dbReference>
<evidence type="ECO:0000256" key="4">
    <source>
        <dbReference type="ARBA" id="ARBA00023027"/>
    </source>
</evidence>
<dbReference type="PROSITE" id="PS00061">
    <property type="entry name" value="ADH_SHORT"/>
    <property type="match status" value="1"/>
</dbReference>
<evidence type="ECO:0000313" key="12">
    <source>
        <dbReference type="Proteomes" id="UP000249522"/>
    </source>
</evidence>
<evidence type="ECO:0000256" key="3">
    <source>
        <dbReference type="ARBA" id="ARBA00023002"/>
    </source>
</evidence>